<feature type="signal peptide" evidence="4">
    <location>
        <begin position="1"/>
        <end position="21"/>
    </location>
</feature>
<keyword evidence="7" id="KW-1185">Reference proteome</keyword>
<gene>
    <name evidence="6" type="ORF">M8523_04280</name>
</gene>
<name>A0AA42CLC5_9HYPH</name>
<comment type="subcellular location">
    <subcellularLocation>
        <location evidence="1">Periplasm</location>
    </subcellularLocation>
</comment>
<protein>
    <submittedName>
        <fullName evidence="6">ABC transporter substrate-binding protein</fullName>
    </submittedName>
</protein>
<dbReference type="GO" id="GO:1904680">
    <property type="term" value="F:peptide transmembrane transporter activity"/>
    <property type="evidence" value="ECO:0007669"/>
    <property type="project" value="TreeGrafter"/>
</dbReference>
<dbReference type="PANTHER" id="PTHR30290">
    <property type="entry name" value="PERIPLASMIC BINDING COMPONENT OF ABC TRANSPORTER"/>
    <property type="match status" value="1"/>
</dbReference>
<sequence length="495" mass="54264">MLKSLAVFASLLAAMTPPAIAASSRDSLTLGMPVEPSGLDPTVAAPTAIREVTWGNLFEGLVTLDRDGKIVPLLAKSWTVSDDGLTYRFTLQPKVKFHNGIPFDASIVKFSLDRARATDSTNAQKQFFEPIQSIATPDPQTAVITLKHPVGLFLYWLAWGDAAMVEPSSVATEKTNPIGTGPFTLKEWRRGDRVVLARNASYWQAGTPRLSSVTFRFIGDPQAQAAALKAGDIDGFPNFSAPELFAEFQKDPRFTTIVGKTPRKLVAGMNCAKKPLDDVRVRQALMSAIDRASVIEGAYSGFGTPIGSHYAPSDPGYLDLVGVMPHDSDKAKRLLAEAGYANGLTLTIKAPQMAETTRTSQILQAMLAEIGVTLNIVSSEFPAQWIDDVFLKKNFEMTIIDHAEPMDIGIYARPDYYFGYHNPAFDALIAKADGTSDESERNRLFGDAQKILARDVPALYLFDLPRLNVWNKDLQGLWPDEPLPQMLVKDAGWIR</sequence>
<dbReference type="Pfam" id="PF00496">
    <property type="entry name" value="SBP_bac_5"/>
    <property type="match status" value="1"/>
</dbReference>
<evidence type="ECO:0000313" key="7">
    <source>
        <dbReference type="Proteomes" id="UP001165667"/>
    </source>
</evidence>
<evidence type="ECO:0000256" key="1">
    <source>
        <dbReference type="ARBA" id="ARBA00004418"/>
    </source>
</evidence>
<dbReference type="EMBL" id="JAMOIM010000002">
    <property type="protein sequence ID" value="MCW6507232.1"/>
    <property type="molecule type" value="Genomic_DNA"/>
</dbReference>
<accession>A0AA42CLC5</accession>
<evidence type="ECO:0000259" key="5">
    <source>
        <dbReference type="Pfam" id="PF00496"/>
    </source>
</evidence>
<dbReference type="CDD" id="cd08494">
    <property type="entry name" value="PBP2_NikA_DppA_OppA_like_6"/>
    <property type="match status" value="1"/>
</dbReference>
<dbReference type="AlphaFoldDB" id="A0AA42CLC5"/>
<evidence type="ECO:0000256" key="4">
    <source>
        <dbReference type="SAM" id="SignalP"/>
    </source>
</evidence>
<dbReference type="InterPro" id="IPR039424">
    <property type="entry name" value="SBP_5"/>
</dbReference>
<dbReference type="Gene3D" id="3.40.190.10">
    <property type="entry name" value="Periplasmic binding protein-like II"/>
    <property type="match status" value="1"/>
</dbReference>
<comment type="caution">
    <text evidence="6">The sequence shown here is derived from an EMBL/GenBank/DDBJ whole genome shotgun (WGS) entry which is preliminary data.</text>
</comment>
<proteinExistence type="inferred from homology"/>
<dbReference type="InterPro" id="IPR030678">
    <property type="entry name" value="Peptide/Ni-bd"/>
</dbReference>
<dbReference type="Proteomes" id="UP001165667">
    <property type="component" value="Unassembled WGS sequence"/>
</dbReference>
<dbReference type="Gene3D" id="3.90.76.10">
    <property type="entry name" value="Dipeptide-binding Protein, Domain 1"/>
    <property type="match status" value="1"/>
</dbReference>
<dbReference type="InterPro" id="IPR000914">
    <property type="entry name" value="SBP_5_dom"/>
</dbReference>
<dbReference type="GO" id="GO:0043190">
    <property type="term" value="C:ATP-binding cassette (ABC) transporter complex"/>
    <property type="evidence" value="ECO:0007669"/>
    <property type="project" value="InterPro"/>
</dbReference>
<dbReference type="SUPFAM" id="SSF53850">
    <property type="entry name" value="Periplasmic binding protein-like II"/>
    <property type="match status" value="1"/>
</dbReference>
<dbReference type="GO" id="GO:0030288">
    <property type="term" value="C:outer membrane-bounded periplasmic space"/>
    <property type="evidence" value="ECO:0007669"/>
    <property type="project" value="UniProtKB-ARBA"/>
</dbReference>
<organism evidence="6 7">
    <name type="scientific">Lichenifustis flavocetrariae</name>
    <dbReference type="NCBI Taxonomy" id="2949735"/>
    <lineage>
        <taxon>Bacteria</taxon>
        <taxon>Pseudomonadati</taxon>
        <taxon>Pseudomonadota</taxon>
        <taxon>Alphaproteobacteria</taxon>
        <taxon>Hyphomicrobiales</taxon>
        <taxon>Lichenihabitantaceae</taxon>
        <taxon>Lichenifustis</taxon>
    </lineage>
</organism>
<dbReference type="PIRSF" id="PIRSF002741">
    <property type="entry name" value="MppA"/>
    <property type="match status" value="1"/>
</dbReference>
<dbReference type="PANTHER" id="PTHR30290:SF38">
    <property type="entry name" value="D,D-DIPEPTIDE-BINDING PERIPLASMIC PROTEIN DDPA-RELATED"/>
    <property type="match status" value="1"/>
</dbReference>
<keyword evidence="3 4" id="KW-0732">Signal</keyword>
<feature type="chain" id="PRO_5041411245" evidence="4">
    <location>
        <begin position="22"/>
        <end position="495"/>
    </location>
</feature>
<comment type="similarity">
    <text evidence="2">Belongs to the bacterial solute-binding protein 5 family.</text>
</comment>
<evidence type="ECO:0000256" key="3">
    <source>
        <dbReference type="ARBA" id="ARBA00022729"/>
    </source>
</evidence>
<evidence type="ECO:0000256" key="2">
    <source>
        <dbReference type="ARBA" id="ARBA00005695"/>
    </source>
</evidence>
<evidence type="ECO:0000313" key="6">
    <source>
        <dbReference type="EMBL" id="MCW6507232.1"/>
    </source>
</evidence>
<feature type="domain" description="Solute-binding protein family 5" evidence="5">
    <location>
        <begin position="69"/>
        <end position="400"/>
    </location>
</feature>
<dbReference type="RefSeq" id="WP_282583600.1">
    <property type="nucleotide sequence ID" value="NZ_JAMOIM010000002.1"/>
</dbReference>
<dbReference type="Gene3D" id="3.10.105.10">
    <property type="entry name" value="Dipeptide-binding Protein, Domain 3"/>
    <property type="match status" value="1"/>
</dbReference>
<dbReference type="GO" id="GO:0015833">
    <property type="term" value="P:peptide transport"/>
    <property type="evidence" value="ECO:0007669"/>
    <property type="project" value="TreeGrafter"/>
</dbReference>
<reference evidence="6" key="1">
    <citation type="submission" date="2022-05" db="EMBL/GenBank/DDBJ databases">
        <authorList>
            <person name="Pankratov T."/>
        </authorList>
    </citation>
    <scope>NUCLEOTIDE SEQUENCE</scope>
    <source>
        <strain evidence="6">BP6-180914</strain>
    </source>
</reference>